<evidence type="ECO:0000313" key="3">
    <source>
        <dbReference type="EMBL" id="KAH6687169.1"/>
    </source>
</evidence>
<dbReference type="OrthoDB" id="2993351at2759"/>
<keyword evidence="4" id="KW-1185">Reference proteome</keyword>
<evidence type="ECO:0000313" key="4">
    <source>
        <dbReference type="Proteomes" id="UP000770015"/>
    </source>
</evidence>
<organism evidence="3 4">
    <name type="scientific">Plectosphaerella plurivora</name>
    <dbReference type="NCBI Taxonomy" id="936078"/>
    <lineage>
        <taxon>Eukaryota</taxon>
        <taxon>Fungi</taxon>
        <taxon>Dikarya</taxon>
        <taxon>Ascomycota</taxon>
        <taxon>Pezizomycotina</taxon>
        <taxon>Sordariomycetes</taxon>
        <taxon>Hypocreomycetidae</taxon>
        <taxon>Glomerellales</taxon>
        <taxon>Plectosphaerellaceae</taxon>
        <taxon>Plectosphaerella</taxon>
    </lineage>
</organism>
<feature type="domain" description="DUF3669" evidence="2">
    <location>
        <begin position="289"/>
        <end position="343"/>
    </location>
</feature>
<dbReference type="AlphaFoldDB" id="A0A9P8VDC9"/>
<dbReference type="Pfam" id="PF12417">
    <property type="entry name" value="DUF3669"/>
    <property type="match status" value="1"/>
</dbReference>
<proteinExistence type="predicted"/>
<evidence type="ECO:0000259" key="2">
    <source>
        <dbReference type="Pfam" id="PF12417"/>
    </source>
</evidence>
<sequence>MSNMDDTIVLDESDILDITDPCSDVEHLRRFLRLRAILDFKSSVLVQKHQAEDIPGCEKIGEGFCAEIFDLSEAGRVVKRARQEPTKTAELWRDYCAHLRIYQTFSAAADSAIVPKPGYFVRADGFADWVSAHPQLQGREVVKEPSAILVTERIMPLPRTTRTALINTFCPAESREEALLDIRNNDCLARIYLGVRRPDPLRHSGVFTLRNFELTLDKMEHLGIDSTQFVEPMAGALAVMHWGCYNDATDVEFVLGSPREADIPFMDFDQLYPDGLETTWLRRTPAVAMWLLDFNQVGKFRPGDEGVVDKLVWAFWNNDPYYPRPAEGVLWEAFRIAYLRRSGEEHRRLAQAFISKIEEDAKTRPSAMQGPPKYSDVHPQSSSAAVVKKGKKQRKYADLTQAS</sequence>
<comment type="caution">
    <text evidence="3">The sequence shown here is derived from an EMBL/GenBank/DDBJ whole genome shotgun (WGS) entry which is preliminary data.</text>
</comment>
<feature type="region of interest" description="Disordered" evidence="1">
    <location>
        <begin position="360"/>
        <end position="403"/>
    </location>
</feature>
<reference evidence="3" key="1">
    <citation type="journal article" date="2021" name="Nat. Commun.">
        <title>Genetic determinants of endophytism in the Arabidopsis root mycobiome.</title>
        <authorList>
            <person name="Mesny F."/>
            <person name="Miyauchi S."/>
            <person name="Thiergart T."/>
            <person name="Pickel B."/>
            <person name="Atanasova L."/>
            <person name="Karlsson M."/>
            <person name="Huettel B."/>
            <person name="Barry K.W."/>
            <person name="Haridas S."/>
            <person name="Chen C."/>
            <person name="Bauer D."/>
            <person name="Andreopoulos W."/>
            <person name="Pangilinan J."/>
            <person name="LaButti K."/>
            <person name="Riley R."/>
            <person name="Lipzen A."/>
            <person name="Clum A."/>
            <person name="Drula E."/>
            <person name="Henrissat B."/>
            <person name="Kohler A."/>
            <person name="Grigoriev I.V."/>
            <person name="Martin F.M."/>
            <person name="Hacquard S."/>
        </authorList>
    </citation>
    <scope>NUCLEOTIDE SEQUENCE</scope>
    <source>
        <strain evidence="3">MPI-SDFR-AT-0117</strain>
    </source>
</reference>
<dbReference type="PANTHER" id="PTHR40780">
    <property type="entry name" value="DUF3669 DOMAIN-CONTAINING PROTEIN"/>
    <property type="match status" value="1"/>
</dbReference>
<dbReference type="PANTHER" id="PTHR40780:SF2">
    <property type="entry name" value="DUF3669 DOMAIN-CONTAINING PROTEIN"/>
    <property type="match status" value="1"/>
</dbReference>
<dbReference type="Proteomes" id="UP000770015">
    <property type="component" value="Unassembled WGS sequence"/>
</dbReference>
<gene>
    <name evidence="3" type="ORF">F5X68DRAFT_239649</name>
</gene>
<protein>
    <recommendedName>
        <fullName evidence="2">DUF3669 domain-containing protein</fullName>
    </recommendedName>
</protein>
<dbReference type="InterPro" id="IPR022137">
    <property type="entry name" value="Znf_prot_DUF3669"/>
</dbReference>
<accession>A0A9P8VDC9</accession>
<evidence type="ECO:0000256" key="1">
    <source>
        <dbReference type="SAM" id="MobiDB-lite"/>
    </source>
</evidence>
<dbReference type="EMBL" id="JAGSXJ010000011">
    <property type="protein sequence ID" value="KAH6687169.1"/>
    <property type="molecule type" value="Genomic_DNA"/>
</dbReference>
<name>A0A9P8VDC9_9PEZI</name>